<accession>A0A452ZYQ9</accession>
<dbReference type="EnsemblPlants" id="AET1Gv20975300.1">
    <property type="protein sequence ID" value="AET1Gv20975300.1"/>
    <property type="gene ID" value="AET1Gv20975300"/>
</dbReference>
<reference evidence="3" key="1">
    <citation type="journal article" date="2014" name="Science">
        <title>Ancient hybridizations among the ancestral genomes of bread wheat.</title>
        <authorList>
            <consortium name="International Wheat Genome Sequencing Consortium,"/>
            <person name="Marcussen T."/>
            <person name="Sandve S.R."/>
            <person name="Heier L."/>
            <person name="Spannagl M."/>
            <person name="Pfeifer M."/>
            <person name="Jakobsen K.S."/>
            <person name="Wulff B.B."/>
            <person name="Steuernagel B."/>
            <person name="Mayer K.F."/>
            <person name="Olsen O.A."/>
        </authorList>
    </citation>
    <scope>NUCLEOTIDE SEQUENCE [LARGE SCALE GENOMIC DNA]</scope>
    <source>
        <strain evidence="3">cv. AL8/78</strain>
    </source>
</reference>
<reference evidence="2" key="4">
    <citation type="submission" date="2019-03" db="UniProtKB">
        <authorList>
            <consortium name="EnsemblPlants"/>
        </authorList>
    </citation>
    <scope>IDENTIFICATION</scope>
</reference>
<organism evidence="2 3">
    <name type="scientific">Aegilops tauschii subsp. strangulata</name>
    <name type="common">Goatgrass</name>
    <dbReference type="NCBI Taxonomy" id="200361"/>
    <lineage>
        <taxon>Eukaryota</taxon>
        <taxon>Viridiplantae</taxon>
        <taxon>Streptophyta</taxon>
        <taxon>Embryophyta</taxon>
        <taxon>Tracheophyta</taxon>
        <taxon>Spermatophyta</taxon>
        <taxon>Magnoliopsida</taxon>
        <taxon>Liliopsida</taxon>
        <taxon>Poales</taxon>
        <taxon>Poaceae</taxon>
        <taxon>BOP clade</taxon>
        <taxon>Pooideae</taxon>
        <taxon>Triticodae</taxon>
        <taxon>Triticeae</taxon>
        <taxon>Triticinae</taxon>
        <taxon>Aegilops</taxon>
    </lineage>
</organism>
<evidence type="ECO:0000313" key="2">
    <source>
        <dbReference type="EnsemblPlants" id="AET1Gv20975300.1"/>
    </source>
</evidence>
<feature type="region of interest" description="Disordered" evidence="1">
    <location>
        <begin position="60"/>
        <end position="89"/>
    </location>
</feature>
<reference evidence="2" key="3">
    <citation type="journal article" date="2017" name="Nature">
        <title>Genome sequence of the progenitor of the wheat D genome Aegilops tauschii.</title>
        <authorList>
            <person name="Luo M.C."/>
            <person name="Gu Y.Q."/>
            <person name="Puiu D."/>
            <person name="Wang H."/>
            <person name="Twardziok S.O."/>
            <person name="Deal K.R."/>
            <person name="Huo N."/>
            <person name="Zhu T."/>
            <person name="Wang L."/>
            <person name="Wang Y."/>
            <person name="McGuire P.E."/>
            <person name="Liu S."/>
            <person name="Long H."/>
            <person name="Ramasamy R.K."/>
            <person name="Rodriguez J.C."/>
            <person name="Van S.L."/>
            <person name="Yuan L."/>
            <person name="Wang Z."/>
            <person name="Xia Z."/>
            <person name="Xiao L."/>
            <person name="Anderson O.D."/>
            <person name="Ouyang S."/>
            <person name="Liang Y."/>
            <person name="Zimin A.V."/>
            <person name="Pertea G."/>
            <person name="Qi P."/>
            <person name="Bennetzen J.L."/>
            <person name="Dai X."/>
            <person name="Dawson M.W."/>
            <person name="Muller H.G."/>
            <person name="Kugler K."/>
            <person name="Rivarola-Duarte L."/>
            <person name="Spannagl M."/>
            <person name="Mayer K.F.X."/>
            <person name="Lu F.H."/>
            <person name="Bevan M.W."/>
            <person name="Leroy P."/>
            <person name="Li P."/>
            <person name="You F.M."/>
            <person name="Sun Q."/>
            <person name="Liu Z."/>
            <person name="Lyons E."/>
            <person name="Wicker T."/>
            <person name="Salzberg S.L."/>
            <person name="Devos K.M."/>
            <person name="Dvorak J."/>
        </authorList>
    </citation>
    <scope>NUCLEOTIDE SEQUENCE [LARGE SCALE GENOMIC DNA]</scope>
    <source>
        <strain evidence="2">cv. AL8/78</strain>
    </source>
</reference>
<sequence>DGFGGFLPPPRAIPVGFSRAFGPAWWAVAGHRSLSRFPHGLLPIRPNYVDRQQLTARLYTEKKRRRRKKKVRIRPERSRKRRRQATERRCPWRCRARSAPWPLRLCSRTLWGRAGPHARRRRTGRREG</sequence>
<keyword evidence="3" id="KW-1185">Reference proteome</keyword>
<dbReference type="AlphaFoldDB" id="A0A452ZYQ9"/>
<feature type="compositionally biased region" description="Basic residues" evidence="1">
    <location>
        <begin position="62"/>
        <end position="83"/>
    </location>
</feature>
<protein>
    <submittedName>
        <fullName evidence="2">Uncharacterized protein</fullName>
    </submittedName>
</protein>
<reference evidence="2" key="5">
    <citation type="journal article" date="2021" name="G3 (Bethesda)">
        <title>Aegilops tauschii genome assembly Aet v5.0 features greater sequence contiguity and improved annotation.</title>
        <authorList>
            <person name="Wang L."/>
            <person name="Zhu T."/>
            <person name="Rodriguez J.C."/>
            <person name="Deal K.R."/>
            <person name="Dubcovsky J."/>
            <person name="McGuire P.E."/>
            <person name="Lux T."/>
            <person name="Spannagl M."/>
            <person name="Mayer K.F.X."/>
            <person name="Baldrich P."/>
            <person name="Meyers B.C."/>
            <person name="Huo N."/>
            <person name="Gu Y.Q."/>
            <person name="Zhou H."/>
            <person name="Devos K.M."/>
            <person name="Bennetzen J.L."/>
            <person name="Unver T."/>
            <person name="Budak H."/>
            <person name="Gulick P.J."/>
            <person name="Galiba G."/>
            <person name="Kalapos B."/>
            <person name="Nelson D.R."/>
            <person name="Li P."/>
            <person name="You F.M."/>
            <person name="Luo M.C."/>
            <person name="Dvorak J."/>
        </authorList>
    </citation>
    <scope>NUCLEOTIDE SEQUENCE [LARGE SCALE GENOMIC DNA]</scope>
    <source>
        <strain evidence="2">cv. AL8/78</strain>
    </source>
</reference>
<dbReference type="Gramene" id="AET1Gv20975300.1">
    <property type="protein sequence ID" value="AET1Gv20975300.1"/>
    <property type="gene ID" value="AET1Gv20975300"/>
</dbReference>
<dbReference type="Proteomes" id="UP000015105">
    <property type="component" value="Chromosome 1D"/>
</dbReference>
<name>A0A452ZYQ9_AEGTS</name>
<reference evidence="3" key="2">
    <citation type="journal article" date="2017" name="Nat. Plants">
        <title>The Aegilops tauschii genome reveals multiple impacts of transposons.</title>
        <authorList>
            <person name="Zhao G."/>
            <person name="Zou C."/>
            <person name="Li K."/>
            <person name="Wang K."/>
            <person name="Li T."/>
            <person name="Gao L."/>
            <person name="Zhang X."/>
            <person name="Wang H."/>
            <person name="Yang Z."/>
            <person name="Liu X."/>
            <person name="Jiang W."/>
            <person name="Mao L."/>
            <person name="Kong X."/>
            <person name="Jiao Y."/>
            <person name="Jia J."/>
        </authorList>
    </citation>
    <scope>NUCLEOTIDE SEQUENCE [LARGE SCALE GENOMIC DNA]</scope>
    <source>
        <strain evidence="3">cv. AL8/78</strain>
    </source>
</reference>
<evidence type="ECO:0000256" key="1">
    <source>
        <dbReference type="SAM" id="MobiDB-lite"/>
    </source>
</evidence>
<proteinExistence type="predicted"/>
<evidence type="ECO:0000313" key="3">
    <source>
        <dbReference type="Proteomes" id="UP000015105"/>
    </source>
</evidence>